<dbReference type="SMART" id="SM00173">
    <property type="entry name" value="RAS"/>
    <property type="match status" value="1"/>
</dbReference>
<evidence type="ECO:0000256" key="2">
    <source>
        <dbReference type="ARBA" id="ARBA00022481"/>
    </source>
</evidence>
<evidence type="ECO:0000313" key="5">
    <source>
        <dbReference type="EMBL" id="KAG7663271.1"/>
    </source>
</evidence>
<dbReference type="PROSITE" id="PS51420">
    <property type="entry name" value="RHO"/>
    <property type="match status" value="1"/>
</dbReference>
<dbReference type="GO" id="GO:0007264">
    <property type="term" value="P:small GTPase-mediated signal transduction"/>
    <property type="evidence" value="ECO:0007669"/>
    <property type="project" value="InterPro"/>
</dbReference>
<sequence>MSTRYYRVPDIRRKLVVIGDGACGKTCLVAVFSQGKFPDIYIPTIFDNFITDLEIDDKKVELAIWDTAGQEEYDRLRVLSYSNAHAILICFSLVVPDSLDNVLEKWVGEARHFCKDAALILVGCKADLRYDEEVLQGLREQKKQPLSGSEGERVARIIGAKYYIECSAKTGKGVKDVFETATRESLKVGKKCKKNRKCWIL</sequence>
<dbReference type="OrthoDB" id="8830751at2759"/>
<dbReference type="GO" id="GO:0005525">
    <property type="term" value="F:GTP binding"/>
    <property type="evidence" value="ECO:0007669"/>
    <property type="project" value="UniProtKB-KW"/>
</dbReference>
<evidence type="ECO:0000256" key="3">
    <source>
        <dbReference type="ARBA" id="ARBA00022741"/>
    </source>
</evidence>
<dbReference type="InterPro" id="IPR003578">
    <property type="entry name" value="Small_GTPase_Rho"/>
</dbReference>
<keyword evidence="4" id="KW-0342">GTP-binding</keyword>
<evidence type="ECO:0000313" key="6">
    <source>
        <dbReference type="Proteomes" id="UP000694255"/>
    </source>
</evidence>
<dbReference type="PROSITE" id="PS51421">
    <property type="entry name" value="RAS"/>
    <property type="match status" value="1"/>
</dbReference>
<reference evidence="5 6" key="1">
    <citation type="journal article" date="2021" name="DNA Res.">
        <title>Genome analysis of Candida subhashii reveals its hybrid nature and dual mitochondrial genome conformations.</title>
        <authorList>
            <person name="Mixao V."/>
            <person name="Hegedusova E."/>
            <person name="Saus E."/>
            <person name="Pryszcz L.P."/>
            <person name="Cillingova A."/>
            <person name="Nosek J."/>
            <person name="Gabaldon T."/>
        </authorList>
    </citation>
    <scope>NUCLEOTIDE SEQUENCE [LARGE SCALE GENOMIC DNA]</scope>
    <source>
        <strain evidence="5 6">CBS 10753</strain>
    </source>
</reference>
<dbReference type="Proteomes" id="UP000694255">
    <property type="component" value="Unassembled WGS sequence"/>
</dbReference>
<dbReference type="InterPro" id="IPR001806">
    <property type="entry name" value="Small_GTPase"/>
</dbReference>
<dbReference type="SMART" id="SM00175">
    <property type="entry name" value="RAB"/>
    <property type="match status" value="1"/>
</dbReference>
<protein>
    <submittedName>
        <fullName evidence="5">RHO1</fullName>
    </submittedName>
</protein>
<proteinExistence type="inferred from homology"/>
<dbReference type="SMART" id="SM00174">
    <property type="entry name" value="RHO"/>
    <property type="match status" value="1"/>
</dbReference>
<dbReference type="Pfam" id="PF00071">
    <property type="entry name" value="Ras"/>
    <property type="match status" value="1"/>
</dbReference>
<keyword evidence="2" id="KW-0488">Methylation</keyword>
<dbReference type="GO" id="GO:0003924">
    <property type="term" value="F:GTPase activity"/>
    <property type="evidence" value="ECO:0007669"/>
    <property type="project" value="InterPro"/>
</dbReference>
<dbReference type="PROSITE" id="PS51419">
    <property type="entry name" value="RAB"/>
    <property type="match status" value="1"/>
</dbReference>
<dbReference type="AlphaFoldDB" id="A0A8J5UMF2"/>
<dbReference type="NCBIfam" id="TIGR00231">
    <property type="entry name" value="small_GTP"/>
    <property type="match status" value="1"/>
</dbReference>
<evidence type="ECO:0000256" key="4">
    <source>
        <dbReference type="ARBA" id="ARBA00023134"/>
    </source>
</evidence>
<keyword evidence="6" id="KW-1185">Reference proteome</keyword>
<dbReference type="FunFam" id="3.40.50.300:FF:001179">
    <property type="entry name" value="Rho family GTPase"/>
    <property type="match status" value="1"/>
</dbReference>
<comment type="similarity">
    <text evidence="1">Belongs to the small GTPase superfamily. Rho family.</text>
</comment>
<dbReference type="PANTHER" id="PTHR24072">
    <property type="entry name" value="RHO FAMILY GTPASE"/>
    <property type="match status" value="1"/>
</dbReference>
<name>A0A8J5UMF2_9ASCO</name>
<evidence type="ECO:0000256" key="1">
    <source>
        <dbReference type="ARBA" id="ARBA00010142"/>
    </source>
</evidence>
<gene>
    <name evidence="5" type="ORF">J8A68_003185</name>
</gene>
<comment type="caution">
    <text evidence="5">The sequence shown here is derived from an EMBL/GenBank/DDBJ whole genome shotgun (WGS) entry which is preliminary data.</text>
</comment>
<dbReference type="InterPro" id="IPR005225">
    <property type="entry name" value="Small_GTP-bd"/>
</dbReference>
<organism evidence="5 6">
    <name type="scientific">[Candida] subhashii</name>
    <dbReference type="NCBI Taxonomy" id="561895"/>
    <lineage>
        <taxon>Eukaryota</taxon>
        <taxon>Fungi</taxon>
        <taxon>Dikarya</taxon>
        <taxon>Ascomycota</taxon>
        <taxon>Saccharomycotina</taxon>
        <taxon>Pichiomycetes</taxon>
        <taxon>Debaryomycetaceae</taxon>
        <taxon>Spathaspora</taxon>
    </lineage>
</organism>
<dbReference type="GeneID" id="73469986"/>
<keyword evidence="3" id="KW-0547">Nucleotide-binding</keyword>
<accession>A0A8J5UMF2</accession>
<dbReference type="EMBL" id="JAGSYN010000141">
    <property type="protein sequence ID" value="KAG7663271.1"/>
    <property type="molecule type" value="Genomic_DNA"/>
</dbReference>
<dbReference type="RefSeq" id="XP_049263503.1">
    <property type="nucleotide sequence ID" value="XM_049407014.1"/>
</dbReference>